<dbReference type="PROSITE" id="PS50198">
    <property type="entry name" value="PPIC_PPIASE_2"/>
    <property type="match status" value="1"/>
</dbReference>
<reference evidence="14" key="1">
    <citation type="submission" date="2021-02" db="EMBL/GenBank/DDBJ databases">
        <title>Strain Y2R2, a novel species of the genus Halomonas.</title>
        <authorList>
            <person name="Huang H."/>
        </authorList>
    </citation>
    <scope>NUCLEOTIDE SEQUENCE</scope>
    <source>
        <strain evidence="14">Y2R2</strain>
    </source>
</reference>
<dbReference type="AlphaFoldDB" id="A0A5C1NHG6"/>
<dbReference type="GO" id="GO:0003755">
    <property type="term" value="F:peptidyl-prolyl cis-trans isomerase activity"/>
    <property type="evidence" value="ECO:0007669"/>
    <property type="project" value="UniProtKB-KW"/>
</dbReference>
<dbReference type="InterPro" id="IPR000297">
    <property type="entry name" value="PPIase_PpiC"/>
</dbReference>
<keyword evidence="7" id="KW-0143">Chaperone</keyword>
<proteinExistence type="inferred from homology"/>
<dbReference type="EMBL" id="CP038437">
    <property type="protein sequence ID" value="QEM81637.1"/>
    <property type="molecule type" value="Genomic_DNA"/>
</dbReference>
<comment type="subcellular location">
    <subcellularLocation>
        <location evidence="1">Cell inner membrane</location>
        <topology evidence="1">Single-pass type II membrane protein</topology>
        <orientation evidence="1">Periplasmic side</orientation>
    </subcellularLocation>
</comment>
<dbReference type="PANTHER" id="PTHR47529">
    <property type="entry name" value="PEPTIDYL-PROLYL CIS-TRANS ISOMERASE D"/>
    <property type="match status" value="1"/>
</dbReference>
<protein>
    <recommendedName>
        <fullName evidence="9">Periplasmic chaperone PpiD</fullName>
    </recommendedName>
    <alternativeName>
        <fullName evidence="10">Periplasmic folding chaperone</fullName>
    </alternativeName>
</protein>
<keyword evidence="4 12" id="KW-0812">Transmembrane</keyword>
<evidence type="ECO:0000259" key="13">
    <source>
        <dbReference type="PROSITE" id="PS50198"/>
    </source>
</evidence>
<evidence type="ECO:0000256" key="4">
    <source>
        <dbReference type="ARBA" id="ARBA00022692"/>
    </source>
</evidence>
<evidence type="ECO:0000256" key="9">
    <source>
        <dbReference type="ARBA" id="ARBA00040743"/>
    </source>
</evidence>
<keyword evidence="6 12" id="KW-0472">Membrane</keyword>
<evidence type="ECO:0000256" key="1">
    <source>
        <dbReference type="ARBA" id="ARBA00004382"/>
    </source>
</evidence>
<name>A0A5C1NHG6_9GAMM</name>
<evidence type="ECO:0000256" key="3">
    <source>
        <dbReference type="ARBA" id="ARBA00022519"/>
    </source>
</evidence>
<keyword evidence="2" id="KW-1003">Cell membrane</keyword>
<evidence type="ECO:0000256" key="8">
    <source>
        <dbReference type="ARBA" id="ARBA00038408"/>
    </source>
</evidence>
<dbReference type="SUPFAM" id="SSF54534">
    <property type="entry name" value="FKBP-like"/>
    <property type="match status" value="1"/>
</dbReference>
<accession>A0A5C1NHG6</accession>
<sequence length="606" mass="67655">MLQSIRERSQSWIAKIIIAVLVLAMALFGVESLISVFGKSGDEVAKVNGEPITRQQVEQTVQRALRSGQVPPEQERALRGQVLDSLIAERLMASYAEDGGLAISDAQLDQVIVSLPEFHDAQGKFNQDLFRSRLNGAGYSPLTFRAQLRQDLVAQQIQQGLISSDFVLPEEQQYLLDLQRQTRTFRYHTLTDADLEQPVTVSEAEQSAYYNEHQQDYLRPEQVKVAYVVLDRQAMAADAEVDDEALRKAWEAQAAQADRRVSHIMVNVGGDRSREQAETELAEVKQRLEEGESFTDLAAEYSDDAATKDKGGDLGVVVKGIFGEAFDKSAFSLQEGEVSDIVDTGDTLHLLKVTQIDYPSFEESKDELRDQVAQQQIERAFNDKAQQLIDESFAAEDLKSVADDLDLKLEQSDWIARDAGEGVLGEPGVMDQAFSEDVLNNGYNSEVIELDDDRRMVLRITDHREAMTLPLEEVQERVTEAVRQDKTRDALMEMAAKLAEQLKDGQELDLSWQAASNITRQQTSQVPEAIVETAFQLPHPDEAGSLVYGRAVDGDQVTLIALESVTKGEANEQMEGYVTSMSRRLDAQAMIQGLMEYLRTTGDIER</sequence>
<evidence type="ECO:0000313" key="15">
    <source>
        <dbReference type="Proteomes" id="UP000324285"/>
    </source>
</evidence>
<keyword evidence="11" id="KW-0413">Isomerase</keyword>
<dbReference type="RefSeq" id="WP_149284648.1">
    <property type="nucleotide sequence ID" value="NZ_CP038437.2"/>
</dbReference>
<dbReference type="Pfam" id="PF13624">
    <property type="entry name" value="SurA_N_3"/>
    <property type="match status" value="1"/>
</dbReference>
<dbReference type="KEGG" id="hbh:E4T21_08840"/>
<evidence type="ECO:0000256" key="7">
    <source>
        <dbReference type="ARBA" id="ARBA00023186"/>
    </source>
</evidence>
<feature type="transmembrane region" description="Helical" evidence="12">
    <location>
        <begin position="12"/>
        <end position="30"/>
    </location>
</feature>
<comment type="similarity">
    <text evidence="8">Belongs to the PpiD chaperone family.</text>
</comment>
<evidence type="ECO:0000313" key="14">
    <source>
        <dbReference type="EMBL" id="QEM81637.1"/>
    </source>
</evidence>
<keyword evidence="15" id="KW-1185">Reference proteome</keyword>
<gene>
    <name evidence="14" type="ORF">E4T21_08840</name>
</gene>
<dbReference type="PANTHER" id="PTHR47529:SF1">
    <property type="entry name" value="PERIPLASMIC CHAPERONE PPID"/>
    <property type="match status" value="1"/>
</dbReference>
<evidence type="ECO:0000256" key="11">
    <source>
        <dbReference type="PROSITE-ProRule" id="PRU00278"/>
    </source>
</evidence>
<evidence type="ECO:0000256" key="6">
    <source>
        <dbReference type="ARBA" id="ARBA00023136"/>
    </source>
</evidence>
<dbReference type="GO" id="GO:0005886">
    <property type="term" value="C:plasma membrane"/>
    <property type="evidence" value="ECO:0007669"/>
    <property type="project" value="UniProtKB-SubCell"/>
</dbReference>
<evidence type="ECO:0000256" key="12">
    <source>
        <dbReference type="SAM" id="Phobius"/>
    </source>
</evidence>
<dbReference type="Proteomes" id="UP000324285">
    <property type="component" value="Chromosome"/>
</dbReference>
<evidence type="ECO:0000256" key="5">
    <source>
        <dbReference type="ARBA" id="ARBA00022989"/>
    </source>
</evidence>
<dbReference type="InterPro" id="IPR052029">
    <property type="entry name" value="PpiD_chaperone"/>
</dbReference>
<dbReference type="Gene3D" id="1.10.4030.10">
    <property type="entry name" value="Porin chaperone SurA, peptide-binding domain"/>
    <property type="match status" value="1"/>
</dbReference>
<dbReference type="SUPFAM" id="SSF109998">
    <property type="entry name" value="Triger factor/SurA peptide-binding domain-like"/>
    <property type="match status" value="1"/>
</dbReference>
<organism evidence="14 15">
    <name type="scientific">Halomonas binhaiensis</name>
    <dbReference type="NCBI Taxonomy" id="2562282"/>
    <lineage>
        <taxon>Bacteria</taxon>
        <taxon>Pseudomonadati</taxon>
        <taxon>Pseudomonadota</taxon>
        <taxon>Gammaproteobacteria</taxon>
        <taxon>Oceanospirillales</taxon>
        <taxon>Halomonadaceae</taxon>
        <taxon>Halomonas</taxon>
    </lineage>
</organism>
<dbReference type="Pfam" id="PF00639">
    <property type="entry name" value="Rotamase"/>
    <property type="match status" value="1"/>
</dbReference>
<keyword evidence="3" id="KW-0997">Cell inner membrane</keyword>
<dbReference type="InterPro" id="IPR046357">
    <property type="entry name" value="PPIase_dom_sf"/>
</dbReference>
<dbReference type="InterPro" id="IPR027304">
    <property type="entry name" value="Trigger_fact/SurA_dom_sf"/>
</dbReference>
<evidence type="ECO:0000256" key="2">
    <source>
        <dbReference type="ARBA" id="ARBA00022475"/>
    </source>
</evidence>
<evidence type="ECO:0000256" key="10">
    <source>
        <dbReference type="ARBA" id="ARBA00042775"/>
    </source>
</evidence>
<keyword evidence="11" id="KW-0697">Rotamase</keyword>
<keyword evidence="5 12" id="KW-1133">Transmembrane helix</keyword>
<feature type="domain" description="PpiC" evidence="13">
    <location>
        <begin position="256"/>
        <end position="355"/>
    </location>
</feature>
<dbReference type="Gene3D" id="3.10.50.40">
    <property type="match status" value="1"/>
</dbReference>
<dbReference type="OrthoDB" id="9812372at2"/>